<dbReference type="Proteomes" id="UP001172386">
    <property type="component" value="Unassembled WGS sequence"/>
</dbReference>
<proteinExistence type="predicted"/>
<keyword evidence="2" id="KW-1185">Reference proteome</keyword>
<evidence type="ECO:0000313" key="2">
    <source>
        <dbReference type="Proteomes" id="UP001172386"/>
    </source>
</evidence>
<sequence>MASALAHPLFRATSLDQGIHTGPGMTGGGELDRYHGTAHDAHGSSHLPPGPMFLKDISRSSSSSTQGSGNMLFQQPHFHTRSASLSAGRAEEYTRLQQNRSALPGLTALASLASTRDQQMRSFSGTAMPNMSFNPLPAVPTPGISGNNNIPPVCQNCETSTTPLWRRDESGSVLCNACGLFLKLHGRPRPISLKTDVIKSRNRVKSANQGPKKPLNQPSLPASQSTDLLQNGAHRRVSQMTAQMNPERSHSPISRTGTPSMHHDPNIAPQHIFDNVNISLADHTFPTSGLPPLMNHPSPGSIASLNNQQLDPPMTYEQLLAQNTVLKTRVSELEVINMMYSDNENSLRRERDDAIKAQDDLKRKVGELERQLQATPDLEHPAKKPRRESPIEISQLEAREL</sequence>
<evidence type="ECO:0000313" key="1">
    <source>
        <dbReference type="EMBL" id="KAJ9656748.1"/>
    </source>
</evidence>
<gene>
    <name evidence="1" type="primary">GZF3</name>
    <name evidence="1" type="ORF">H2198_004752</name>
</gene>
<comment type="caution">
    <text evidence="1">The sequence shown here is derived from an EMBL/GenBank/DDBJ whole genome shotgun (WGS) entry which is preliminary data.</text>
</comment>
<dbReference type="EMBL" id="JAPDRQ010000073">
    <property type="protein sequence ID" value="KAJ9656748.1"/>
    <property type="molecule type" value="Genomic_DNA"/>
</dbReference>
<organism evidence="1 2">
    <name type="scientific">Neophaeococcomyces mojaviensis</name>
    <dbReference type="NCBI Taxonomy" id="3383035"/>
    <lineage>
        <taxon>Eukaryota</taxon>
        <taxon>Fungi</taxon>
        <taxon>Dikarya</taxon>
        <taxon>Ascomycota</taxon>
        <taxon>Pezizomycotina</taxon>
        <taxon>Eurotiomycetes</taxon>
        <taxon>Chaetothyriomycetidae</taxon>
        <taxon>Chaetothyriales</taxon>
        <taxon>Chaetothyriales incertae sedis</taxon>
        <taxon>Neophaeococcomyces</taxon>
    </lineage>
</organism>
<name>A0ACC3A7P4_9EURO</name>
<protein>
    <submittedName>
        <fullName evidence="1">GATA zinc finger protein 3</fullName>
    </submittedName>
</protein>
<accession>A0ACC3A7P4</accession>
<reference evidence="1" key="1">
    <citation type="submission" date="2022-10" db="EMBL/GenBank/DDBJ databases">
        <title>Culturing micro-colonial fungi from biological soil crusts in the Mojave desert and describing Neophaeococcomyces mojavensis, and introducing the new genera and species Taxawa tesnikishii.</title>
        <authorList>
            <person name="Kurbessoian T."/>
            <person name="Stajich J.E."/>
        </authorList>
    </citation>
    <scope>NUCLEOTIDE SEQUENCE</scope>
    <source>
        <strain evidence="1">JES_112</strain>
    </source>
</reference>